<dbReference type="Gene3D" id="3.30.160.60">
    <property type="entry name" value="Classic Zinc Finger"/>
    <property type="match status" value="5"/>
</dbReference>
<evidence type="ECO:0000256" key="4">
    <source>
        <dbReference type="ARBA" id="ARBA00022833"/>
    </source>
</evidence>
<dbReference type="AlphaFoldDB" id="B0X7I8"/>
<dbReference type="FunFam" id="3.30.160.60:FF:000100">
    <property type="entry name" value="Zinc finger 45-like"/>
    <property type="match status" value="1"/>
</dbReference>
<evidence type="ECO:0000256" key="5">
    <source>
        <dbReference type="ARBA" id="ARBA00023242"/>
    </source>
</evidence>
<dbReference type="eggNOG" id="KOG1721">
    <property type="taxonomic scope" value="Eukaryota"/>
</dbReference>
<keyword evidence="4" id="KW-0862">Zinc</keyword>
<dbReference type="InterPro" id="IPR012934">
    <property type="entry name" value="Znf_AD"/>
</dbReference>
<dbReference type="OrthoDB" id="6077919at2759"/>
<evidence type="ECO:0000256" key="7">
    <source>
        <dbReference type="PROSITE-ProRule" id="PRU00042"/>
    </source>
</evidence>
<dbReference type="InParanoid" id="B0X7I8"/>
<name>B0X7I8_CULQU</name>
<comment type="similarity">
    <text evidence="6">Belongs to the snail C2H2-type zinc-finger protein family.</text>
</comment>
<dbReference type="SMART" id="SM00355">
    <property type="entry name" value="ZnF_C2H2"/>
    <property type="match status" value="10"/>
</dbReference>
<dbReference type="GO" id="GO:0005634">
    <property type="term" value="C:nucleus"/>
    <property type="evidence" value="ECO:0007669"/>
    <property type="project" value="InterPro"/>
</dbReference>
<dbReference type="SMART" id="SM00868">
    <property type="entry name" value="zf-AD"/>
    <property type="match status" value="1"/>
</dbReference>
<evidence type="ECO:0000259" key="8">
    <source>
        <dbReference type="PROSITE" id="PS50157"/>
    </source>
</evidence>
<dbReference type="VEuPathDB" id="VectorBase:CQUJHB000630"/>
<dbReference type="KEGG" id="cqu:CpipJ_CPIJ015205"/>
<dbReference type="HOGENOM" id="CLU_020275_0_0_1"/>
<reference evidence="10" key="2">
    <citation type="submission" date="2020-05" db="UniProtKB">
        <authorList>
            <consortium name="EnsemblMetazoa"/>
        </authorList>
    </citation>
    <scope>IDENTIFICATION</scope>
    <source>
        <strain evidence="10">JHB</strain>
    </source>
</reference>
<evidence type="ECO:0000256" key="1">
    <source>
        <dbReference type="ARBA" id="ARBA00022723"/>
    </source>
</evidence>
<feature type="domain" description="C2H2-type" evidence="8">
    <location>
        <begin position="306"/>
        <end position="331"/>
    </location>
</feature>
<gene>
    <name evidence="10" type="primary">6048734</name>
    <name evidence="9" type="ORF">CpipJ_CPIJ015205</name>
</gene>
<dbReference type="EMBL" id="DS232452">
    <property type="protein sequence ID" value="EDS42000.1"/>
    <property type="molecule type" value="Genomic_DNA"/>
</dbReference>
<reference evidence="9" key="1">
    <citation type="submission" date="2007-03" db="EMBL/GenBank/DDBJ databases">
        <title>Annotation of Culex pipiens quinquefasciatus.</title>
        <authorList>
            <consortium name="The Broad Institute Genome Sequencing Platform"/>
            <person name="Atkinson P.W."/>
            <person name="Hemingway J."/>
            <person name="Christensen B.M."/>
            <person name="Higgs S."/>
            <person name="Kodira C."/>
            <person name="Hannick L."/>
            <person name="Megy K."/>
            <person name="O'Leary S."/>
            <person name="Pearson M."/>
            <person name="Haas B.J."/>
            <person name="Mauceli E."/>
            <person name="Wortman J.R."/>
            <person name="Lee N.H."/>
            <person name="Guigo R."/>
            <person name="Stanke M."/>
            <person name="Alvarado L."/>
            <person name="Amedeo P."/>
            <person name="Antoine C.H."/>
            <person name="Arensburger P."/>
            <person name="Bidwell S.L."/>
            <person name="Crawford M."/>
            <person name="Camaro F."/>
            <person name="Devon K."/>
            <person name="Engels R."/>
            <person name="Hammond M."/>
            <person name="Howarth C."/>
            <person name="Koehrsen M."/>
            <person name="Lawson D."/>
            <person name="Montgomery P."/>
            <person name="Nene V."/>
            <person name="Nusbaum C."/>
            <person name="Puiu D."/>
            <person name="Romero-Severson J."/>
            <person name="Severson D.W."/>
            <person name="Shumway M."/>
            <person name="Sisk P."/>
            <person name="Stolte C."/>
            <person name="Zeng Q."/>
            <person name="Eisenstadt E."/>
            <person name="Fraser-Liggett C."/>
            <person name="Strausberg R."/>
            <person name="Galagan J."/>
            <person name="Birren B."/>
            <person name="Collins F.H."/>
        </authorList>
    </citation>
    <scope>NUCLEOTIDE SEQUENCE [LARGE SCALE GENOMIC DNA]</scope>
    <source>
        <strain evidence="9">JHB</strain>
    </source>
</reference>
<keyword evidence="11" id="KW-1185">Reference proteome</keyword>
<protein>
    <recommendedName>
        <fullName evidence="8">C2H2-type domain-containing protein</fullName>
    </recommendedName>
</protein>
<dbReference type="Proteomes" id="UP000002320">
    <property type="component" value="Unassembled WGS sequence"/>
</dbReference>
<keyword evidence="3 7" id="KW-0863">Zinc-finger</keyword>
<dbReference type="GO" id="GO:0008270">
    <property type="term" value="F:zinc ion binding"/>
    <property type="evidence" value="ECO:0007669"/>
    <property type="project" value="UniProtKB-KW"/>
</dbReference>
<evidence type="ECO:0000313" key="9">
    <source>
        <dbReference type="EMBL" id="EDS42000.1"/>
    </source>
</evidence>
<dbReference type="GO" id="GO:0000981">
    <property type="term" value="F:DNA-binding transcription factor activity, RNA polymerase II-specific"/>
    <property type="evidence" value="ECO:0007669"/>
    <property type="project" value="TreeGrafter"/>
</dbReference>
<dbReference type="VEuPathDB" id="VectorBase:CQUJHB003931"/>
<feature type="domain" description="C2H2-type" evidence="8">
    <location>
        <begin position="362"/>
        <end position="390"/>
    </location>
</feature>
<accession>B0X7I8</accession>
<dbReference type="PROSITE" id="PS00028">
    <property type="entry name" value="ZINC_FINGER_C2H2_1"/>
    <property type="match status" value="6"/>
</dbReference>
<feature type="domain" description="C2H2-type" evidence="8">
    <location>
        <begin position="476"/>
        <end position="503"/>
    </location>
</feature>
<dbReference type="SUPFAM" id="SSF57667">
    <property type="entry name" value="beta-beta-alpha zinc fingers"/>
    <property type="match status" value="3"/>
</dbReference>
<dbReference type="PANTHER" id="PTHR24388:SF69">
    <property type="entry name" value="ZINC FINGER PROTEIN PLAG1"/>
    <property type="match status" value="1"/>
</dbReference>
<evidence type="ECO:0000256" key="3">
    <source>
        <dbReference type="ARBA" id="ARBA00022771"/>
    </source>
</evidence>
<dbReference type="EnsemblMetazoa" id="CPIJ015205-RA">
    <property type="protein sequence ID" value="CPIJ015205-PA"/>
    <property type="gene ID" value="CPIJ015205"/>
</dbReference>
<dbReference type="FunCoup" id="B0X7I8">
    <property type="interactions" value="217"/>
</dbReference>
<dbReference type="VEuPathDB" id="VectorBase:CPIJ015205"/>
<evidence type="ECO:0000256" key="2">
    <source>
        <dbReference type="ARBA" id="ARBA00022737"/>
    </source>
</evidence>
<keyword evidence="1" id="KW-0479">Metal-binding</keyword>
<dbReference type="InterPro" id="IPR036236">
    <property type="entry name" value="Znf_C2H2_sf"/>
</dbReference>
<evidence type="ECO:0000313" key="10">
    <source>
        <dbReference type="EnsemblMetazoa" id="CPIJ015205-PA"/>
    </source>
</evidence>
<keyword evidence="5" id="KW-0539">Nucleus</keyword>
<feature type="domain" description="C2H2-type" evidence="8">
    <location>
        <begin position="419"/>
        <end position="442"/>
    </location>
</feature>
<dbReference type="InterPro" id="IPR050527">
    <property type="entry name" value="Snail/Krueppel_Znf"/>
</dbReference>
<feature type="domain" description="C2H2-type" evidence="8">
    <location>
        <begin position="334"/>
        <end position="362"/>
    </location>
</feature>
<evidence type="ECO:0000256" key="6">
    <source>
        <dbReference type="ARBA" id="ARBA00037948"/>
    </source>
</evidence>
<feature type="domain" description="C2H2-type" evidence="8">
    <location>
        <begin position="391"/>
        <end position="414"/>
    </location>
</feature>
<evidence type="ECO:0000313" key="11">
    <source>
        <dbReference type="Proteomes" id="UP000002320"/>
    </source>
</evidence>
<dbReference type="InterPro" id="IPR013087">
    <property type="entry name" value="Znf_C2H2_type"/>
</dbReference>
<dbReference type="Pfam" id="PF00096">
    <property type="entry name" value="zf-C2H2"/>
    <property type="match status" value="1"/>
</dbReference>
<proteinExistence type="inferred from homology"/>
<dbReference type="PANTHER" id="PTHR24388">
    <property type="entry name" value="ZINC FINGER PROTEIN"/>
    <property type="match status" value="1"/>
</dbReference>
<dbReference type="GO" id="GO:0000978">
    <property type="term" value="F:RNA polymerase II cis-regulatory region sequence-specific DNA binding"/>
    <property type="evidence" value="ECO:0007669"/>
    <property type="project" value="TreeGrafter"/>
</dbReference>
<organism>
    <name type="scientific">Culex quinquefasciatus</name>
    <name type="common">Southern house mosquito</name>
    <name type="synonym">Culex pungens</name>
    <dbReference type="NCBI Taxonomy" id="7176"/>
    <lineage>
        <taxon>Eukaryota</taxon>
        <taxon>Metazoa</taxon>
        <taxon>Ecdysozoa</taxon>
        <taxon>Arthropoda</taxon>
        <taxon>Hexapoda</taxon>
        <taxon>Insecta</taxon>
        <taxon>Pterygota</taxon>
        <taxon>Neoptera</taxon>
        <taxon>Endopterygota</taxon>
        <taxon>Diptera</taxon>
        <taxon>Nematocera</taxon>
        <taxon>Culicoidea</taxon>
        <taxon>Culicidae</taxon>
        <taxon>Culicinae</taxon>
        <taxon>Culicini</taxon>
        <taxon>Culex</taxon>
        <taxon>Culex</taxon>
    </lineage>
</organism>
<sequence length="608" mass="70568">MPIFRLDRYPYVCRMCLKPEQIRKMTSLDTEDECFEGSATFEEFLAKITFPIEEERRQLFPCSICPQCKDLLRTIARFHAKIRNVHLFMDALVELRNFNTAPIKDLFNSKPGSVQTMLKELNLCANADFQVEDLIDEFPQFKVAQLPAASRDYHLDEEIKMEIEIEPEGVAESDKREANNAFAEECLLEEVVEEVTWEVVAEEASKVDVTQKEAAINQTELLDAVDDKAKKPTKKKPKFKANPITVANKRKCINLELLNSLEPEERDLAPKAEEPLQCPKCPYKTINTTHYHSHQLTHLRRENRTFPCKEQGCAEQFATRAGLRVHMEANHVTCVCETCGQQCGSTSRLQDHMRRSHGNDRHPCGYCEKTFKVKNDLHTHVKNVHLLENLFKCDTCGMEFRRKVALKYHLATHSDVYNFPCQQCDKKFKIYPLLHNHVHRAHREASFKCEHCLRMFHTKSLWLDHIESVHEIQMRFVCEICVANFESQEKLAAHRARHDNPKKLECSQCLTAFPAPEPLADHMCITYREDYVCCGRDLFHFVQYNRHMFNKHGVKINARVKPDLSLLLGQIRAKRKRILSCLKCGIILSTRTQKKQHQEKCLGGENKS</sequence>
<dbReference type="PROSITE" id="PS50157">
    <property type="entry name" value="ZINC_FINGER_C2H2_2"/>
    <property type="match status" value="7"/>
</dbReference>
<keyword evidence="2" id="KW-0677">Repeat</keyword>
<feature type="domain" description="C2H2-type" evidence="8">
    <location>
        <begin position="447"/>
        <end position="475"/>
    </location>
</feature>